<organism evidence="4 5">
    <name type="scientific">Lacinutrix venerupis</name>
    <dbReference type="NCBI Taxonomy" id="1486034"/>
    <lineage>
        <taxon>Bacteria</taxon>
        <taxon>Pseudomonadati</taxon>
        <taxon>Bacteroidota</taxon>
        <taxon>Flavobacteriia</taxon>
        <taxon>Flavobacteriales</taxon>
        <taxon>Flavobacteriaceae</taxon>
        <taxon>Lacinutrix</taxon>
    </lineage>
</organism>
<keyword evidence="5" id="KW-1185">Reference proteome</keyword>
<accession>A0AAC9PWF9</accession>
<dbReference type="RefSeq" id="WP_076732077.1">
    <property type="nucleotide sequence ID" value="NZ_CP019352.1"/>
</dbReference>
<dbReference type="AlphaFoldDB" id="A0AAC9PWF9"/>
<name>A0AAC9PWF9_9FLAO</name>
<dbReference type="EMBL" id="CP019352">
    <property type="protein sequence ID" value="APX99438.1"/>
    <property type="molecule type" value="Genomic_DNA"/>
</dbReference>
<dbReference type="Pfam" id="PF18962">
    <property type="entry name" value="Por_Secre_tail"/>
    <property type="match status" value="1"/>
</dbReference>
<evidence type="ECO:0000256" key="1">
    <source>
        <dbReference type="ARBA" id="ARBA00022729"/>
    </source>
</evidence>
<dbReference type="Proteomes" id="UP000187506">
    <property type="component" value="Chromosome"/>
</dbReference>
<dbReference type="InterPro" id="IPR026444">
    <property type="entry name" value="Secre_tail"/>
</dbReference>
<proteinExistence type="predicted"/>
<dbReference type="NCBIfam" id="TIGR04183">
    <property type="entry name" value="Por_Secre_tail"/>
    <property type="match status" value="1"/>
</dbReference>
<feature type="signal peptide" evidence="2">
    <location>
        <begin position="1"/>
        <end position="18"/>
    </location>
</feature>
<dbReference type="Gene3D" id="2.60.120.260">
    <property type="entry name" value="Galactose-binding domain-like"/>
    <property type="match status" value="1"/>
</dbReference>
<gene>
    <name evidence="4" type="ORF">BWR22_03630</name>
</gene>
<keyword evidence="1 2" id="KW-0732">Signal</keyword>
<feature type="domain" description="Secretion system C-terminal sorting" evidence="3">
    <location>
        <begin position="310"/>
        <end position="371"/>
    </location>
</feature>
<evidence type="ECO:0000256" key="2">
    <source>
        <dbReference type="SAM" id="SignalP"/>
    </source>
</evidence>
<evidence type="ECO:0000259" key="3">
    <source>
        <dbReference type="Pfam" id="PF18962"/>
    </source>
</evidence>
<dbReference type="KEGG" id="lvn:BWR22_03630"/>
<protein>
    <recommendedName>
        <fullName evidence="3">Secretion system C-terminal sorting domain-containing protein</fullName>
    </recommendedName>
</protein>
<feature type="chain" id="PRO_5041940729" description="Secretion system C-terminal sorting domain-containing protein" evidence="2">
    <location>
        <begin position="19"/>
        <end position="374"/>
    </location>
</feature>
<reference evidence="4 5" key="1">
    <citation type="submission" date="2017-01" db="EMBL/GenBank/DDBJ databases">
        <title>Complete genome of Lacinutrix venerupis DOK2-8 isolated from seawater in Dokdo.</title>
        <authorList>
            <person name="Chi W.-J."/>
            <person name="Kim J.H."/>
        </authorList>
    </citation>
    <scope>NUCLEOTIDE SEQUENCE [LARGE SCALE GENOMIC DNA]</scope>
    <source>
        <strain evidence="4 5">DOK2-8</strain>
    </source>
</reference>
<sequence length="374" mass="39692">MKKITLFFILLTASFSFGQVVLSEDFNSSLTIPAGWSNNDIAAAGDTWTIEDSGEAALAGAGNTLIFTTGGADGNYAAFDSDGTSDNSLPENVALESPIFSCAALTQVTLEYNHLFAGNFGGEGLVEVSADGGTTWNNVATYNADNYAGGLITADVTTELAGASSAQVRFRWTGDFSVAWYVDNVSVYQCAETAAPSCVTPITPIDGETSAGTGNGTDIDVTFSWTTDPNASSYELFINNFSQGIRTSGVTFSGFTPSTAYTWSVVPSNCFGEATGCATWNFTTNSDISLSTEDFELNNSISHFYNTDTNNLTLTSSTLPFSSVELYSILGQQVLSKKLSQTNESLNLSHLNDGIYIAKVSIEGKTETIKFVKK</sequence>
<evidence type="ECO:0000313" key="4">
    <source>
        <dbReference type="EMBL" id="APX99438.1"/>
    </source>
</evidence>
<evidence type="ECO:0000313" key="5">
    <source>
        <dbReference type="Proteomes" id="UP000187506"/>
    </source>
</evidence>